<sequence>MQSPEPERTPPFMLSSSAAYTESIALFGPSISYPVTLAKVQGNSANSEVFLLLVDIFLSIGNLHLVIATQPRVIQFRGKLPSQKLDSQQAKTEQGKVVIIGEVCSILADLVIPDFSYYSPICTATFPP</sequence>
<organism evidence="1 2">
    <name type="scientific">Bos mutus</name>
    <name type="common">wild yak</name>
    <dbReference type="NCBI Taxonomy" id="72004"/>
    <lineage>
        <taxon>Eukaryota</taxon>
        <taxon>Metazoa</taxon>
        <taxon>Chordata</taxon>
        <taxon>Craniata</taxon>
        <taxon>Vertebrata</taxon>
        <taxon>Euteleostomi</taxon>
        <taxon>Mammalia</taxon>
        <taxon>Eutheria</taxon>
        <taxon>Laurasiatheria</taxon>
        <taxon>Artiodactyla</taxon>
        <taxon>Ruminantia</taxon>
        <taxon>Pecora</taxon>
        <taxon>Bovidae</taxon>
        <taxon>Bovinae</taxon>
        <taxon>Bos</taxon>
    </lineage>
</organism>
<name>A0A6B0QSR5_9CETA</name>
<evidence type="ECO:0000313" key="1">
    <source>
        <dbReference type="EMBL" id="MXQ80575.1"/>
    </source>
</evidence>
<accession>A0A6B0QSR5</accession>
<gene>
    <name evidence="1" type="ORF">E5288_WYG009236</name>
</gene>
<dbReference type="AlphaFoldDB" id="A0A6B0QSR5"/>
<dbReference type="Proteomes" id="UP000322234">
    <property type="component" value="Unassembled WGS sequence"/>
</dbReference>
<reference evidence="1" key="1">
    <citation type="submission" date="2019-10" db="EMBL/GenBank/DDBJ databases">
        <title>The sequence and de novo assembly of the wild yak genome.</title>
        <authorList>
            <person name="Liu Y."/>
        </authorList>
    </citation>
    <scope>NUCLEOTIDE SEQUENCE [LARGE SCALE GENOMIC DNA]</scope>
    <source>
        <strain evidence="1">WY2019</strain>
    </source>
</reference>
<protein>
    <submittedName>
        <fullName evidence="1">Uncharacterized protein</fullName>
    </submittedName>
</protein>
<dbReference type="EMBL" id="VBQZ03000005">
    <property type="protein sequence ID" value="MXQ80575.1"/>
    <property type="molecule type" value="Genomic_DNA"/>
</dbReference>
<proteinExistence type="predicted"/>
<evidence type="ECO:0000313" key="2">
    <source>
        <dbReference type="Proteomes" id="UP000322234"/>
    </source>
</evidence>
<comment type="caution">
    <text evidence="1">The sequence shown here is derived from an EMBL/GenBank/DDBJ whole genome shotgun (WGS) entry which is preliminary data.</text>
</comment>
<keyword evidence="2" id="KW-1185">Reference proteome</keyword>